<sequence>MEAYRNHPNITNPYIGYNTFFVKESNQALVVKITSVDDNDILNNNKIEITIDGIGDYEYALNSTNLSDFVKGKENLSHTFTNIPPGLNTISIRDRNGCGITSSNQISIIYFQRHFTPNNDGYNDTWNILGINNNYYTVVNVQIFNRYGKLIKKITDKNSTGWDGTYNGTVLPSNDYWYNAKLINVNGLVREKNGHFSLLKK</sequence>
<dbReference type="RefSeq" id="WP_068704344.1">
    <property type="nucleotide sequence ID" value="NZ_JAUOSW010000002.1"/>
</dbReference>
<gene>
    <name evidence="1" type="ORF">BA195_08195</name>
</gene>
<dbReference type="InterPro" id="IPR026341">
    <property type="entry name" value="T9SS_type_B"/>
</dbReference>
<dbReference type="Proteomes" id="UP000093186">
    <property type="component" value="Unassembled WGS sequence"/>
</dbReference>
<proteinExistence type="predicted"/>
<dbReference type="STRING" id="447689.BA195_08195"/>
<dbReference type="AlphaFoldDB" id="A0A1B9XZ88"/>
<evidence type="ECO:0000313" key="2">
    <source>
        <dbReference type="Proteomes" id="UP000093186"/>
    </source>
</evidence>
<keyword evidence="2" id="KW-1185">Reference proteome</keyword>
<accession>A0A1B9XZ88</accession>
<protein>
    <submittedName>
        <fullName evidence="1">Uncharacterized protein</fullName>
    </submittedName>
</protein>
<dbReference type="NCBIfam" id="TIGR04131">
    <property type="entry name" value="Bac_Flav_CTERM"/>
    <property type="match status" value="1"/>
</dbReference>
<evidence type="ECO:0000313" key="1">
    <source>
        <dbReference type="EMBL" id="OCK42878.1"/>
    </source>
</evidence>
<reference evidence="1 2" key="1">
    <citation type="submission" date="2016-06" db="EMBL/GenBank/DDBJ databases">
        <title>Draft Genome Sequence of Tenacibaculum soleae UCD-KL19.</title>
        <authorList>
            <person name="Eisen J.A."/>
            <person name="Coil D.A."/>
            <person name="Lujan K.M."/>
        </authorList>
    </citation>
    <scope>NUCLEOTIDE SEQUENCE [LARGE SCALE GENOMIC DNA]</scope>
    <source>
        <strain evidence="1 2">UCD-KL19</strain>
    </source>
</reference>
<comment type="caution">
    <text evidence="1">The sequence shown here is derived from an EMBL/GenBank/DDBJ whole genome shotgun (WGS) entry which is preliminary data.</text>
</comment>
<dbReference type="EMBL" id="MAKX01000002">
    <property type="protein sequence ID" value="OCK42878.1"/>
    <property type="molecule type" value="Genomic_DNA"/>
</dbReference>
<organism evidence="1 2">
    <name type="scientific">Tenacibaculum soleae</name>
    <dbReference type="NCBI Taxonomy" id="447689"/>
    <lineage>
        <taxon>Bacteria</taxon>
        <taxon>Pseudomonadati</taxon>
        <taxon>Bacteroidota</taxon>
        <taxon>Flavobacteriia</taxon>
        <taxon>Flavobacteriales</taxon>
        <taxon>Flavobacteriaceae</taxon>
        <taxon>Tenacibaculum</taxon>
    </lineage>
</organism>
<name>A0A1B9XZ88_9FLAO</name>
<dbReference type="Pfam" id="PF13585">
    <property type="entry name" value="CHU_C"/>
    <property type="match status" value="1"/>
</dbReference>